<dbReference type="AlphaFoldDB" id="A0AA39IMU7"/>
<keyword evidence="1" id="KW-0677">Repeat</keyword>
<reference evidence="5" key="1">
    <citation type="submission" date="2023-06" db="EMBL/GenBank/DDBJ databases">
        <title>Genomic analysis of the entomopathogenic nematode Steinernema hermaphroditum.</title>
        <authorList>
            <person name="Schwarz E.M."/>
            <person name="Heppert J.K."/>
            <person name="Baniya A."/>
            <person name="Schwartz H.T."/>
            <person name="Tan C.-H."/>
            <person name="Antoshechkin I."/>
            <person name="Sternberg P.W."/>
            <person name="Goodrich-Blair H."/>
            <person name="Dillman A.R."/>
        </authorList>
    </citation>
    <scope>NUCLEOTIDE SEQUENCE</scope>
    <source>
        <strain evidence="5">PS9179</strain>
        <tissue evidence="5">Whole animal</tissue>
    </source>
</reference>
<name>A0AA39IMU7_9BILA</name>
<accession>A0AA39IMU7</accession>
<sequence>MLKIKLHTRYYKKTEAREAQHPSAAAAQKRASGDSARRIRHSSHSEVRLAVVRVIALTAVIHEEARQRPNWRRRHVSQRWKTPAKRLVRCRLGCREPLSEKEATTSSASAKRVLTIVAEADKIVKVVEDLLGRLNDDREKKGDNDLRLLVHQSHAGAIIGRGGARIKEFREETGVTLKVFSQCCPQSTDRIVQFSGAGTDKVAAAMGKVIEYIKNIPVKGVQRPYDPINYDPYYTNEYGGYAGMTREGAPAPGSQFPMGTPSGPRPGDPMMRGDMGGGMPMGYPGIRPPPSYMPGPPGRPPMPPMGPPGAYPGAYGATQSTQVTIPNELGGTIIGKGGERINRIREESGAQVVVDPAHGNDERIITITGTPAQIQQAQYLLQECVRSSPAGRRYLNDQH</sequence>
<dbReference type="SMART" id="SM00322">
    <property type="entry name" value="KH"/>
    <property type="match status" value="2"/>
</dbReference>
<feature type="domain" description="K Homology" evidence="4">
    <location>
        <begin position="142"/>
        <end position="214"/>
    </location>
</feature>
<dbReference type="GO" id="GO:0003723">
    <property type="term" value="F:RNA binding"/>
    <property type="evidence" value="ECO:0007669"/>
    <property type="project" value="UniProtKB-UniRule"/>
</dbReference>
<keyword evidence="2" id="KW-0694">RNA-binding</keyword>
<evidence type="ECO:0000256" key="3">
    <source>
        <dbReference type="SAM" id="MobiDB-lite"/>
    </source>
</evidence>
<feature type="region of interest" description="Disordered" evidence="3">
    <location>
        <begin position="13"/>
        <end position="41"/>
    </location>
</feature>
<proteinExistence type="predicted"/>
<dbReference type="PANTHER" id="PTHR10288">
    <property type="entry name" value="KH DOMAIN CONTAINING RNA BINDING PROTEIN"/>
    <property type="match status" value="1"/>
</dbReference>
<dbReference type="Gene3D" id="3.30.1370.10">
    <property type="entry name" value="K Homology domain, type 1"/>
    <property type="match status" value="2"/>
</dbReference>
<feature type="domain" description="K Homology" evidence="4">
    <location>
        <begin position="317"/>
        <end position="386"/>
    </location>
</feature>
<evidence type="ECO:0000313" key="5">
    <source>
        <dbReference type="EMBL" id="KAK0426314.1"/>
    </source>
</evidence>
<protein>
    <recommendedName>
        <fullName evidence="4">K Homology domain-containing protein</fullName>
    </recommendedName>
</protein>
<dbReference type="InterPro" id="IPR004088">
    <property type="entry name" value="KH_dom_type_1"/>
</dbReference>
<evidence type="ECO:0000256" key="1">
    <source>
        <dbReference type="ARBA" id="ARBA00022737"/>
    </source>
</evidence>
<evidence type="ECO:0000313" key="6">
    <source>
        <dbReference type="Proteomes" id="UP001175271"/>
    </source>
</evidence>
<dbReference type="CDD" id="cd22434">
    <property type="entry name" value="KH-I_HNRNPK_rpt3"/>
    <property type="match status" value="1"/>
</dbReference>
<dbReference type="EMBL" id="JAUCMV010000001">
    <property type="protein sequence ID" value="KAK0426314.1"/>
    <property type="molecule type" value="Genomic_DNA"/>
</dbReference>
<feature type="compositionally biased region" description="Basic and acidic residues" evidence="3">
    <location>
        <begin position="31"/>
        <end position="41"/>
    </location>
</feature>
<comment type="caution">
    <text evidence="5">The sequence shown here is derived from an EMBL/GenBank/DDBJ whole genome shotgun (WGS) entry which is preliminary data.</text>
</comment>
<gene>
    <name evidence="5" type="ORF">QR680_009641</name>
</gene>
<dbReference type="Pfam" id="PF00013">
    <property type="entry name" value="KH_1"/>
    <property type="match status" value="2"/>
</dbReference>
<dbReference type="PROSITE" id="PS50084">
    <property type="entry name" value="KH_TYPE_1"/>
    <property type="match status" value="2"/>
</dbReference>
<dbReference type="SUPFAM" id="SSF54791">
    <property type="entry name" value="Eukaryotic type KH-domain (KH-domain type I)"/>
    <property type="match status" value="2"/>
</dbReference>
<dbReference type="InterPro" id="IPR036612">
    <property type="entry name" value="KH_dom_type_1_sf"/>
</dbReference>
<organism evidence="5 6">
    <name type="scientific">Steinernema hermaphroditum</name>
    <dbReference type="NCBI Taxonomy" id="289476"/>
    <lineage>
        <taxon>Eukaryota</taxon>
        <taxon>Metazoa</taxon>
        <taxon>Ecdysozoa</taxon>
        <taxon>Nematoda</taxon>
        <taxon>Chromadorea</taxon>
        <taxon>Rhabditida</taxon>
        <taxon>Tylenchina</taxon>
        <taxon>Panagrolaimomorpha</taxon>
        <taxon>Strongyloidoidea</taxon>
        <taxon>Steinernematidae</taxon>
        <taxon>Steinernema</taxon>
    </lineage>
</organism>
<evidence type="ECO:0000259" key="4">
    <source>
        <dbReference type="SMART" id="SM00322"/>
    </source>
</evidence>
<dbReference type="Proteomes" id="UP001175271">
    <property type="component" value="Unassembled WGS sequence"/>
</dbReference>
<keyword evidence="6" id="KW-1185">Reference proteome</keyword>
<dbReference type="InterPro" id="IPR004087">
    <property type="entry name" value="KH_dom"/>
</dbReference>
<evidence type="ECO:0000256" key="2">
    <source>
        <dbReference type="PROSITE-ProRule" id="PRU00117"/>
    </source>
</evidence>